<evidence type="ECO:0008006" key="5">
    <source>
        <dbReference type="Google" id="ProtNLM"/>
    </source>
</evidence>
<feature type="coiled-coil region" evidence="1">
    <location>
        <begin position="445"/>
        <end position="561"/>
    </location>
</feature>
<dbReference type="Proteomes" id="UP000440096">
    <property type="component" value="Unassembled WGS sequence"/>
</dbReference>
<feature type="coiled-coil region" evidence="1">
    <location>
        <begin position="1133"/>
        <end position="1160"/>
    </location>
</feature>
<proteinExistence type="predicted"/>
<dbReference type="EMBL" id="WMBA01000027">
    <property type="protein sequence ID" value="MTD55889.1"/>
    <property type="molecule type" value="Genomic_DNA"/>
</dbReference>
<evidence type="ECO:0000256" key="2">
    <source>
        <dbReference type="SAM" id="MobiDB-lite"/>
    </source>
</evidence>
<comment type="caution">
    <text evidence="3">The sequence shown here is derived from an EMBL/GenBank/DDBJ whole genome shotgun (WGS) entry which is preliminary data.</text>
</comment>
<protein>
    <recommendedName>
        <fullName evidence="5">Chromosome segregation ATPase</fullName>
    </recommendedName>
</protein>
<accession>A0A6N7Z3U6</accession>
<dbReference type="OrthoDB" id="3202351at2"/>
<keyword evidence="4" id="KW-1185">Reference proteome</keyword>
<keyword evidence="1" id="KW-0175">Coiled coil</keyword>
<feature type="compositionally biased region" description="Basic and acidic residues" evidence="2">
    <location>
        <begin position="902"/>
        <end position="918"/>
    </location>
</feature>
<feature type="coiled-coil region" evidence="1">
    <location>
        <begin position="369"/>
        <end position="396"/>
    </location>
</feature>
<feature type="coiled-coil region" evidence="1">
    <location>
        <begin position="803"/>
        <end position="844"/>
    </location>
</feature>
<name>A0A6N7Z3U6_9PSEU</name>
<evidence type="ECO:0000256" key="1">
    <source>
        <dbReference type="SAM" id="Coils"/>
    </source>
</evidence>
<sequence>MYELSRVRLHSVGPAGARYQDVVLDFSGVGPVVTAPAQDALFTAGIHSAEQGLPRRPSPASVLFLENGGGKSVLIKLIFSVMLPGRRQVVGTTNTRVLEKFVAAKDVSHVVLEWQHTETGQRIITGKVSEWRGHVVSNDPANLIDSWFCFRPSASTGLESLPFTEGGRLLTMSGFQERLDEAHQAEPELELSWTRRQHEWTERLDTLGLDTELFRYQRAMNAGEGEAADAFAFTSDEAFVEFLLKAVIPEDDPRDLADVVQTYAHNLGQRGELMAERDFVAGALELLGPLSEAESLAAAARKLATVARSDAQACAGSVTARHRLEADRLAGLAEFVEETRDAEKLAEGDHRRLSAIVTELRRVVAELRLADATAGKQRLDEELAQARASAEAWRETSTVLAQVNAVRKAADIRALVGEREQTAKPALEAKNAAANALARGLLALAREAGEQAQAAEERAAAALAEAAQAQDQRDEAASTAARYRAEEAQLSARIEEVRDQVRQAVRDGLLDDGTQVAEAAREALARGENAVAELVAREAELERVAEEHAEAQQALHAAQQQASVAQGRADRAAGELAKAHRRTDSLAAHPRLLELLGGENVQPETDTPALLKRLREARSAAEREQTALRMEESADERALAALGDGGLLPAPPEVQAALAVLEEAGVTAWSGWRYLSTMDAKAREQALVRMPHLLGGVLVNDPAQLPRARTALADAKLLPSTVLPVGTTAALGQDGAAPGVDFLVPPNPAMYDEEAADTERQAILARHARRRKQLEALAGAIGDDAALEWKLTTWREDYPPGALATLSEEAETAAGELAESQDAVVAAEQNLAGLTARRARLREMVPALRIEARTGEERARKLGELAEKVARIPQWTDESGRAREIFARAEADAEQASGKAGRAREVAAEEQRTADGHRRTVSSARAELAEVPGGGSVSEKDPAPKEPVDALRRAFASASDAYAKVEVGSDLRAELEQAESAESTARAALEVLDPAVREQASRLLETPDGSDAATRAAAQARAGRVVAALEAEHSEAIGEVATRKAELDQLPKQGITLETRPRDAEHGRELIDEATEEAGAAARAWEEAQARRAEAERASEAATVSAAGFRLLAESMAHLVVDGEPESVFDGDVEAAQNRYRKLTSALTEAESTVDSSEKRVRAAADALAQYATGKRFEKLTSPVRQQIISVRRDSLPAGAAEWASALRPRLRTLTDDLAQIDRHRSGIVARLQGMVEGALRLLRSAQRLSRLPEGLGDWSGQEFLRIRFADPEEPELSEALGQVVDEAAAGKTSDGRDVKRDGMTLVLRGVRAAVPKGFRVDMLKPDSVLRTERQRVSEIRDVFSGGQQLTAAIILYCTLAALRANNRGKLRNRHSGVLFLDNPIGRASAGYLLELQRVVAEALGVQLVYTTGLFDAGALSEFPLIVRLRNDADLRAGRKYLSVDATIRNHLDELADPDGTSHLSATRLFTKSSE</sequence>
<feature type="region of interest" description="Disordered" evidence="2">
    <location>
        <begin position="892"/>
        <end position="946"/>
    </location>
</feature>
<gene>
    <name evidence="3" type="ORF">GKO32_18175</name>
</gene>
<evidence type="ECO:0000313" key="4">
    <source>
        <dbReference type="Proteomes" id="UP000440096"/>
    </source>
</evidence>
<organism evidence="3 4">
    <name type="scientific">Amycolatopsis pithecellobii</name>
    <dbReference type="NCBI Taxonomy" id="664692"/>
    <lineage>
        <taxon>Bacteria</taxon>
        <taxon>Bacillati</taxon>
        <taxon>Actinomycetota</taxon>
        <taxon>Actinomycetes</taxon>
        <taxon>Pseudonocardiales</taxon>
        <taxon>Pseudonocardiaceae</taxon>
        <taxon>Amycolatopsis</taxon>
    </lineage>
</organism>
<dbReference type="RefSeq" id="WP_154758081.1">
    <property type="nucleotide sequence ID" value="NZ_WMBA01000027.1"/>
</dbReference>
<reference evidence="3 4" key="1">
    <citation type="submission" date="2019-11" db="EMBL/GenBank/DDBJ databases">
        <title>Draft genome of Amycolatopsis RM579.</title>
        <authorList>
            <person name="Duangmal K."/>
            <person name="Mingma R."/>
        </authorList>
    </citation>
    <scope>NUCLEOTIDE SEQUENCE [LARGE SCALE GENOMIC DNA]</scope>
    <source>
        <strain evidence="3 4">RM579</strain>
    </source>
</reference>
<evidence type="ECO:0000313" key="3">
    <source>
        <dbReference type="EMBL" id="MTD55889.1"/>
    </source>
</evidence>